<gene>
    <name evidence="2" type="ORF">BFS16_09185</name>
</gene>
<name>A0A2K0XGD6_9BACT</name>
<evidence type="ECO:0008006" key="4">
    <source>
        <dbReference type="Google" id="ProtNLM"/>
    </source>
</evidence>
<dbReference type="AlphaFoldDB" id="A0A2K0XGD6"/>
<evidence type="ECO:0000313" key="2">
    <source>
        <dbReference type="EMBL" id="PNP93591.1"/>
    </source>
</evidence>
<dbReference type="Proteomes" id="UP000236634">
    <property type="component" value="Unassembled WGS sequence"/>
</dbReference>
<reference evidence="2 3" key="1">
    <citation type="submission" date="2017-03" db="EMBL/GenBank/DDBJ databases">
        <authorList>
            <person name="Afonso C.L."/>
            <person name="Miller P.J."/>
            <person name="Scott M.A."/>
            <person name="Spackman E."/>
            <person name="Goraichik I."/>
            <person name="Dimitrov K.M."/>
            <person name="Suarez D.L."/>
            <person name="Swayne D.E."/>
        </authorList>
    </citation>
    <scope>NUCLEOTIDE SEQUENCE [LARGE SCALE GENOMIC DNA]</scope>
    <source>
        <strain evidence="2 3">DNF00076</strain>
    </source>
</reference>
<evidence type="ECO:0000313" key="3">
    <source>
        <dbReference type="Proteomes" id="UP000236634"/>
    </source>
</evidence>
<evidence type="ECO:0000256" key="1">
    <source>
        <dbReference type="SAM" id="SignalP"/>
    </source>
</evidence>
<dbReference type="RefSeq" id="WP_103003713.1">
    <property type="nucleotide sequence ID" value="NZ_NBAX01000007.1"/>
</dbReference>
<organism evidence="2 3">
    <name type="scientific">Hoylesella timonensis</name>
    <dbReference type="NCBI Taxonomy" id="386414"/>
    <lineage>
        <taxon>Bacteria</taxon>
        <taxon>Pseudomonadati</taxon>
        <taxon>Bacteroidota</taxon>
        <taxon>Bacteroidia</taxon>
        <taxon>Bacteroidales</taxon>
        <taxon>Prevotellaceae</taxon>
        <taxon>Hoylesella</taxon>
    </lineage>
</organism>
<dbReference type="EMBL" id="NBAX01000007">
    <property type="protein sequence ID" value="PNP93591.1"/>
    <property type="molecule type" value="Genomic_DNA"/>
</dbReference>
<keyword evidence="1" id="KW-0732">Signal</keyword>
<proteinExistence type="predicted"/>
<comment type="caution">
    <text evidence="2">The sequence shown here is derived from an EMBL/GenBank/DDBJ whole genome shotgun (WGS) entry which is preliminary data.</text>
</comment>
<protein>
    <recommendedName>
        <fullName evidence="4">DUF4251 domain-containing protein</fullName>
    </recommendedName>
</protein>
<accession>A0A2K0XGD6</accession>
<sequence>MMKTILTGLALWLCTLGAMAQQQAAKPFQGRIGNAEYRIYIQMNFYDNNIEVPGQELLGAMSGFLGDSIDSRKWLFTSAKIRKNVATLQIINDYGSEDLVATLTKNSDNTFTLKQIDGSRIKIARNRKWQKLPKELVFVRSK</sequence>
<feature type="chain" id="PRO_5014436214" description="DUF4251 domain-containing protein" evidence="1">
    <location>
        <begin position="21"/>
        <end position="142"/>
    </location>
</feature>
<feature type="signal peptide" evidence="1">
    <location>
        <begin position="1"/>
        <end position="20"/>
    </location>
</feature>